<evidence type="ECO:0000313" key="5">
    <source>
        <dbReference type="Proteomes" id="UP000266568"/>
    </source>
</evidence>
<evidence type="ECO:0000259" key="3">
    <source>
        <dbReference type="Pfam" id="PF16220"/>
    </source>
</evidence>
<dbReference type="RefSeq" id="WP_245968220.1">
    <property type="nucleotide sequence ID" value="NZ_QXDC01000002.1"/>
</dbReference>
<proteinExistence type="predicted"/>
<dbReference type="EMBL" id="QXDC01000002">
    <property type="protein sequence ID" value="RIA46209.1"/>
    <property type="molecule type" value="Genomic_DNA"/>
</dbReference>
<dbReference type="InterPro" id="IPR006860">
    <property type="entry name" value="FecR"/>
</dbReference>
<reference evidence="4 5" key="1">
    <citation type="submission" date="2018-08" db="EMBL/GenBank/DDBJ databases">
        <title>Genomic Encyclopedia of Type Strains, Phase IV (KMG-IV): sequencing the most valuable type-strain genomes for metagenomic binning, comparative biology and taxonomic classification.</title>
        <authorList>
            <person name="Goeker M."/>
        </authorList>
    </citation>
    <scope>NUCLEOTIDE SEQUENCE [LARGE SCALE GENOMIC DNA]</scope>
    <source>
        <strain evidence="4 5">DSM 25527</strain>
    </source>
</reference>
<organism evidence="4 5">
    <name type="scientific">Hephaestia caeni</name>
    <dbReference type="NCBI Taxonomy" id="645617"/>
    <lineage>
        <taxon>Bacteria</taxon>
        <taxon>Pseudomonadati</taxon>
        <taxon>Pseudomonadota</taxon>
        <taxon>Alphaproteobacteria</taxon>
        <taxon>Sphingomonadales</taxon>
        <taxon>Sphingomonadaceae</taxon>
        <taxon>Hephaestia</taxon>
    </lineage>
</organism>
<dbReference type="Gene3D" id="2.60.120.1440">
    <property type="match status" value="1"/>
</dbReference>
<protein>
    <submittedName>
        <fullName evidence="4">FecR family protein</fullName>
    </submittedName>
</protein>
<sequence>MQGDLSRQATAWLVRLDDEPDNENLRVEFMDWLATSSAHFAAWEETSRVSHLMTVAGPLPRIGPDISARPVLSAWLRKVPSFKAVASFAMIACLAWVAVPYLALQFRSDVITGTGELRIVKLEDGSTVHLAPTTAIAFANGAKGRTLNLFQGEAWFDVARDETRPFKVIVGDSTVTVLGTAFSVRMTDTGTDVAVERGRVAVKTPAGAQSERIELIAGQSLSVSEGAAALQREIRPDRVASWREGVAIINDQPIGAVIDRIRPWYGGYIIARGPGLKDRRVSGIYNLRDPDQALEALTRVHRVSVSQVSPWLRIVTIR</sequence>
<comment type="caution">
    <text evidence="4">The sequence shown here is derived from an EMBL/GenBank/DDBJ whole genome shotgun (WGS) entry which is preliminary data.</text>
</comment>
<evidence type="ECO:0000256" key="1">
    <source>
        <dbReference type="SAM" id="Phobius"/>
    </source>
</evidence>
<keyword evidence="1" id="KW-0472">Membrane</keyword>
<keyword evidence="1" id="KW-0812">Transmembrane</keyword>
<dbReference type="Pfam" id="PF16220">
    <property type="entry name" value="DUF4880"/>
    <property type="match status" value="1"/>
</dbReference>
<evidence type="ECO:0000313" key="4">
    <source>
        <dbReference type="EMBL" id="RIA46209.1"/>
    </source>
</evidence>
<feature type="domain" description="FecR protein" evidence="2">
    <location>
        <begin position="109"/>
        <end position="200"/>
    </location>
</feature>
<dbReference type="InterPro" id="IPR032623">
    <property type="entry name" value="FecR_N"/>
</dbReference>
<keyword evidence="5" id="KW-1185">Reference proteome</keyword>
<dbReference type="PANTHER" id="PTHR30273">
    <property type="entry name" value="PERIPLASMIC SIGNAL SENSOR AND SIGMA FACTOR ACTIVATOR FECR-RELATED"/>
    <property type="match status" value="1"/>
</dbReference>
<keyword evidence="1" id="KW-1133">Transmembrane helix</keyword>
<evidence type="ECO:0000259" key="2">
    <source>
        <dbReference type="Pfam" id="PF04773"/>
    </source>
</evidence>
<dbReference type="PIRSF" id="PIRSF018266">
    <property type="entry name" value="FecR"/>
    <property type="match status" value="1"/>
</dbReference>
<dbReference type="AlphaFoldDB" id="A0A397PE58"/>
<dbReference type="InterPro" id="IPR012373">
    <property type="entry name" value="Ferrdict_sens_TM"/>
</dbReference>
<dbReference type="GO" id="GO:0016989">
    <property type="term" value="F:sigma factor antagonist activity"/>
    <property type="evidence" value="ECO:0007669"/>
    <property type="project" value="TreeGrafter"/>
</dbReference>
<dbReference type="Proteomes" id="UP000266568">
    <property type="component" value="Unassembled WGS sequence"/>
</dbReference>
<feature type="domain" description="FecR N-terminal" evidence="3">
    <location>
        <begin position="7"/>
        <end position="48"/>
    </location>
</feature>
<gene>
    <name evidence="4" type="ORF">DFR49_0742</name>
</gene>
<dbReference type="PANTHER" id="PTHR30273:SF2">
    <property type="entry name" value="PROTEIN FECR"/>
    <property type="match status" value="1"/>
</dbReference>
<dbReference type="Pfam" id="PF04773">
    <property type="entry name" value="FecR"/>
    <property type="match status" value="1"/>
</dbReference>
<dbReference type="Gene3D" id="3.55.50.30">
    <property type="match status" value="1"/>
</dbReference>
<name>A0A397PE58_9SPHN</name>
<accession>A0A397PE58</accession>
<feature type="transmembrane region" description="Helical" evidence="1">
    <location>
        <begin position="84"/>
        <end position="104"/>
    </location>
</feature>